<dbReference type="EMBL" id="HBIZ01044317">
    <property type="protein sequence ID" value="CAE0775718.1"/>
    <property type="molecule type" value="Transcribed_RNA"/>
</dbReference>
<feature type="region of interest" description="Disordered" evidence="1">
    <location>
        <begin position="1"/>
        <end position="61"/>
    </location>
</feature>
<reference evidence="2" key="1">
    <citation type="submission" date="2021-01" db="EMBL/GenBank/DDBJ databases">
        <authorList>
            <person name="Corre E."/>
            <person name="Pelletier E."/>
            <person name="Niang G."/>
            <person name="Scheremetjew M."/>
            <person name="Finn R."/>
            <person name="Kale V."/>
            <person name="Holt S."/>
            <person name="Cochrane G."/>
            <person name="Meng A."/>
            <person name="Brown T."/>
            <person name="Cohen L."/>
        </authorList>
    </citation>
    <scope>NUCLEOTIDE SEQUENCE</scope>
    <source>
        <strain evidence="2">CCMP645</strain>
    </source>
</reference>
<dbReference type="AlphaFoldDB" id="A0A7S4BSU0"/>
<organism evidence="2">
    <name type="scientific">Chrysotila carterae</name>
    <name type="common">Marine alga</name>
    <name type="synonym">Syracosphaera carterae</name>
    <dbReference type="NCBI Taxonomy" id="13221"/>
    <lineage>
        <taxon>Eukaryota</taxon>
        <taxon>Haptista</taxon>
        <taxon>Haptophyta</taxon>
        <taxon>Prymnesiophyceae</taxon>
        <taxon>Isochrysidales</taxon>
        <taxon>Isochrysidaceae</taxon>
        <taxon>Chrysotila</taxon>
    </lineage>
</organism>
<feature type="compositionally biased region" description="Polar residues" evidence="1">
    <location>
        <begin position="1"/>
        <end position="16"/>
    </location>
</feature>
<evidence type="ECO:0000313" key="2">
    <source>
        <dbReference type="EMBL" id="CAE0775718.1"/>
    </source>
</evidence>
<protein>
    <submittedName>
        <fullName evidence="2">Uncharacterized protein</fullName>
    </submittedName>
</protein>
<name>A0A7S4BSU0_CHRCT</name>
<sequence>MTRPVRSTTQTSNQAGYQCGTLPLSSAHSTHRSQASARTAQIASSEASQAKNPQSSAQAAPIGRLGQYVPPVSMTGPLVSSTKLQQLKDLAAKLGFVVQPVQSFKRLFVKSVTNRLKMREGSFVYQSAAYHLPNFPREAATSLFPLHRLTEQSPKGLTWSLSTTRKISEFMREMLTSPPTSTAGTSRALLKPSERHLRVLATLMPPLEVSWVQMEKAQQRLYVNMLYALCDKAGELHLPKDNARQELALVKTGAPVRR</sequence>
<accession>A0A7S4BSU0</accession>
<evidence type="ECO:0000256" key="1">
    <source>
        <dbReference type="SAM" id="MobiDB-lite"/>
    </source>
</evidence>
<feature type="compositionally biased region" description="Polar residues" evidence="1">
    <location>
        <begin position="23"/>
        <end position="58"/>
    </location>
</feature>
<gene>
    <name evidence="2" type="ORF">PCAR00345_LOCUS28353</name>
</gene>
<proteinExistence type="predicted"/>